<dbReference type="Proteomes" id="UP000574133">
    <property type="component" value="Unassembled WGS sequence"/>
</dbReference>
<sequence>MGKPLSGALNIDLEAIQSALREVVNSDSDLPSPSPIRDHVLKLLDAGGKRLRPILVIVGSRFGQPVGKPIVMRTAVMLEYLHTASLIHDDVIDRSELRRGVPTLHSVTDVHTAVHVANYMMARAIEWTAGIGDGKPPDEGGDSEFDETVQHSMELASIVPELCLGEYVQLRDRFNFDRSMDEYLSKTRSKTALLMAHCLRAGARAAGAEDEVCRLLFDYGEAIGMAFQIRDDVLDYTQPESAIGKPAGSDLRNGALTLPVLYALEDPALAPVLRSLRADSSDAEYREAIRLICDSGAIERSLELADLYVAASEAILDRLAAYPASRDLKVLSGYFMR</sequence>
<keyword evidence="5" id="KW-0460">Magnesium</keyword>
<evidence type="ECO:0000256" key="1">
    <source>
        <dbReference type="ARBA" id="ARBA00001946"/>
    </source>
</evidence>
<dbReference type="PANTHER" id="PTHR12001:SF69">
    <property type="entry name" value="ALL TRANS-POLYPRENYL-DIPHOSPHATE SYNTHASE PDSS1"/>
    <property type="match status" value="1"/>
</dbReference>
<comment type="similarity">
    <text evidence="2 6">Belongs to the FPP/GGPP synthase family.</text>
</comment>
<comment type="cofactor">
    <cofactor evidence="1">
        <name>Mg(2+)</name>
        <dbReference type="ChEBI" id="CHEBI:18420"/>
    </cofactor>
</comment>
<evidence type="ECO:0000313" key="7">
    <source>
        <dbReference type="EMBL" id="MBB6678203.1"/>
    </source>
</evidence>
<dbReference type="SFLD" id="SFLDS00005">
    <property type="entry name" value="Isoprenoid_Synthase_Type_I"/>
    <property type="match status" value="1"/>
</dbReference>
<name>A0A841T9L5_9BACL</name>
<dbReference type="RefSeq" id="WP_185179472.1">
    <property type="nucleotide sequence ID" value="NZ_CBCSEP010000019.1"/>
</dbReference>
<dbReference type="EMBL" id="JACJVN010000051">
    <property type="protein sequence ID" value="MBB6678203.1"/>
    <property type="molecule type" value="Genomic_DNA"/>
</dbReference>
<evidence type="ECO:0000256" key="3">
    <source>
        <dbReference type="ARBA" id="ARBA00022679"/>
    </source>
</evidence>
<accession>A0A841T9L5</accession>
<comment type="caution">
    <text evidence="7">The sequence shown here is derived from an EMBL/GenBank/DDBJ whole genome shotgun (WGS) entry which is preliminary data.</text>
</comment>
<evidence type="ECO:0000256" key="2">
    <source>
        <dbReference type="ARBA" id="ARBA00006706"/>
    </source>
</evidence>
<dbReference type="AlphaFoldDB" id="A0A841T9L5"/>
<dbReference type="GO" id="GO:0004659">
    <property type="term" value="F:prenyltransferase activity"/>
    <property type="evidence" value="ECO:0007669"/>
    <property type="project" value="InterPro"/>
</dbReference>
<dbReference type="PROSITE" id="PS00444">
    <property type="entry name" value="POLYPRENYL_SYNTHASE_2"/>
    <property type="match status" value="1"/>
</dbReference>
<gene>
    <name evidence="7" type="ORF">H4Q31_12920</name>
</gene>
<dbReference type="InterPro" id="IPR033749">
    <property type="entry name" value="Polyprenyl_synt_CS"/>
</dbReference>
<reference evidence="7 8" key="1">
    <citation type="submission" date="2020-08" db="EMBL/GenBank/DDBJ databases">
        <title>Cohnella phylogeny.</title>
        <authorList>
            <person name="Dunlap C."/>
        </authorList>
    </citation>
    <scope>NUCLEOTIDE SEQUENCE [LARGE SCALE GENOMIC DNA]</scope>
    <source>
        <strain evidence="7 8">DSM 103658</strain>
    </source>
</reference>
<dbReference type="GO" id="GO:0008299">
    <property type="term" value="P:isoprenoid biosynthetic process"/>
    <property type="evidence" value="ECO:0007669"/>
    <property type="project" value="InterPro"/>
</dbReference>
<dbReference type="SUPFAM" id="SSF48576">
    <property type="entry name" value="Terpenoid synthases"/>
    <property type="match status" value="1"/>
</dbReference>
<dbReference type="InterPro" id="IPR008949">
    <property type="entry name" value="Isoprenoid_synthase_dom_sf"/>
</dbReference>
<dbReference type="CDD" id="cd00685">
    <property type="entry name" value="Trans_IPPS_HT"/>
    <property type="match status" value="1"/>
</dbReference>
<organism evidence="7 8">
    <name type="scientific">Cohnella lubricantis</name>
    <dbReference type="NCBI Taxonomy" id="2163172"/>
    <lineage>
        <taxon>Bacteria</taxon>
        <taxon>Bacillati</taxon>
        <taxon>Bacillota</taxon>
        <taxon>Bacilli</taxon>
        <taxon>Bacillales</taxon>
        <taxon>Paenibacillaceae</taxon>
        <taxon>Cohnella</taxon>
    </lineage>
</organism>
<keyword evidence="8" id="KW-1185">Reference proteome</keyword>
<evidence type="ECO:0000256" key="4">
    <source>
        <dbReference type="ARBA" id="ARBA00022723"/>
    </source>
</evidence>
<dbReference type="Gene3D" id="1.10.600.10">
    <property type="entry name" value="Farnesyl Diphosphate Synthase"/>
    <property type="match status" value="1"/>
</dbReference>
<evidence type="ECO:0000313" key="8">
    <source>
        <dbReference type="Proteomes" id="UP000574133"/>
    </source>
</evidence>
<dbReference type="PROSITE" id="PS00723">
    <property type="entry name" value="POLYPRENYL_SYNTHASE_1"/>
    <property type="match status" value="1"/>
</dbReference>
<keyword evidence="3 6" id="KW-0808">Transferase</keyword>
<dbReference type="GO" id="GO:0046872">
    <property type="term" value="F:metal ion binding"/>
    <property type="evidence" value="ECO:0007669"/>
    <property type="project" value="UniProtKB-KW"/>
</dbReference>
<evidence type="ECO:0000256" key="5">
    <source>
        <dbReference type="ARBA" id="ARBA00022842"/>
    </source>
</evidence>
<dbReference type="Pfam" id="PF00348">
    <property type="entry name" value="polyprenyl_synt"/>
    <property type="match status" value="1"/>
</dbReference>
<protein>
    <submittedName>
        <fullName evidence="7">Polyprenyl synthetase family protein</fullName>
    </submittedName>
</protein>
<proteinExistence type="inferred from homology"/>
<evidence type="ECO:0000256" key="6">
    <source>
        <dbReference type="RuleBase" id="RU004466"/>
    </source>
</evidence>
<keyword evidence="4" id="KW-0479">Metal-binding</keyword>
<dbReference type="InterPro" id="IPR000092">
    <property type="entry name" value="Polyprenyl_synt"/>
</dbReference>
<dbReference type="PANTHER" id="PTHR12001">
    <property type="entry name" value="GERANYLGERANYL PYROPHOSPHATE SYNTHASE"/>
    <property type="match status" value="1"/>
</dbReference>